<feature type="chain" id="PRO_5013069930" evidence="7">
    <location>
        <begin position="28"/>
        <end position="409"/>
    </location>
</feature>
<evidence type="ECO:0000259" key="8">
    <source>
        <dbReference type="Pfam" id="PF00913"/>
    </source>
</evidence>
<sequence length="409" mass="42267">MPRNVSNKKRLVTAVAIFIVALDHIHTSSPAFDEQHIGTLCKVASALTGVEGVARAKTDLLISEMSAASEAAAKLTLAALKATDDNSTRVFGAAAVAAQQCGRNAAEALKNLAGTALNAVANAAKSAGHISEIFDMLRQASLGRSTRKCIVKQGGSTQTDATSVAAYGCPTDVLDMAESTSTPDPEQISNKGFPTLKNGLKLHSTAAKNGCIFLAASADTAAALWQATGGSPGAQVKLAQGFITITPNGAATAAKAAITQMDDLGREWVKENAQDTPQRVYNKIGALMQLNHEGCGTKANEILSTVLSPDKLVPILTPLFKDQEGKTAAAAVNNLINTAAGSPSEQPSKLKTKIEATIADKISKDEKTPTPLSKLGGAAAMDNSLVAAFSDLKQTQESTRSCAQSDANP</sequence>
<evidence type="ECO:0000256" key="3">
    <source>
        <dbReference type="ARBA" id="ARBA00022622"/>
    </source>
</evidence>
<evidence type="ECO:0000256" key="5">
    <source>
        <dbReference type="ARBA" id="ARBA00023180"/>
    </source>
</evidence>
<feature type="signal peptide" evidence="7">
    <location>
        <begin position="1"/>
        <end position="27"/>
    </location>
</feature>
<keyword evidence="6" id="KW-0449">Lipoprotein</keyword>
<proteinExistence type="predicted"/>
<dbReference type="SUPFAM" id="SSF58087">
    <property type="entry name" value="Variant surface glycoprotein (N-terminal domain)"/>
    <property type="match status" value="1"/>
</dbReference>
<feature type="domain" description="Trypanosome variant surface glycoprotein A-type N-terminal" evidence="8">
    <location>
        <begin position="20"/>
        <end position="375"/>
    </location>
</feature>
<dbReference type="Gene3D" id="3.90.150.10">
    <property type="entry name" value="Variant Surface Glycoprotein, subunit A domain 1"/>
    <property type="match status" value="1"/>
</dbReference>
<dbReference type="GO" id="GO:0005886">
    <property type="term" value="C:plasma membrane"/>
    <property type="evidence" value="ECO:0007669"/>
    <property type="project" value="UniProtKB-SubCell"/>
</dbReference>
<dbReference type="VEuPathDB" id="TriTrypDB:Tb1125.9.17380"/>
<organism evidence="9">
    <name type="scientific">Trypanosoma brucei</name>
    <dbReference type="NCBI Taxonomy" id="5691"/>
    <lineage>
        <taxon>Eukaryota</taxon>
        <taxon>Discoba</taxon>
        <taxon>Euglenozoa</taxon>
        <taxon>Kinetoplastea</taxon>
        <taxon>Metakinetoplastina</taxon>
        <taxon>Trypanosomatida</taxon>
        <taxon>Trypanosomatidae</taxon>
        <taxon>Trypanosoma</taxon>
    </lineage>
</organism>
<evidence type="ECO:0000313" key="9">
    <source>
        <dbReference type="EMBL" id="ARB50713.1"/>
    </source>
</evidence>
<keyword evidence="2" id="KW-1003">Cell membrane</keyword>
<dbReference type="InterPro" id="IPR001812">
    <property type="entry name" value="Trypano_VSG_A_N_dom"/>
</dbReference>
<dbReference type="EMBL" id="KY404462">
    <property type="protein sequence ID" value="ARB50713.1"/>
    <property type="molecule type" value="Genomic_DNA"/>
</dbReference>
<dbReference type="Pfam" id="PF00913">
    <property type="entry name" value="Trypan_glycop"/>
    <property type="match status" value="1"/>
</dbReference>
<evidence type="ECO:0000256" key="4">
    <source>
        <dbReference type="ARBA" id="ARBA00023136"/>
    </source>
</evidence>
<evidence type="ECO:0000256" key="6">
    <source>
        <dbReference type="ARBA" id="ARBA00023288"/>
    </source>
</evidence>
<name>A0A1V0FYA0_9TRYP</name>
<reference evidence="9" key="1">
    <citation type="submission" date="2016-12" db="EMBL/GenBank/DDBJ databases">
        <title>Extending the VSGnome of Trypanosoma brucei strain TREU927.</title>
        <authorList>
            <person name="Cross G.A."/>
        </authorList>
    </citation>
    <scope>NUCLEOTIDE SEQUENCE</scope>
    <source>
        <strain evidence="9">Tb927.99.649</strain>
    </source>
</reference>
<keyword evidence="5" id="KW-0325">Glycoprotein</keyword>
<dbReference type="AlphaFoldDB" id="A0A1V0FYA0"/>
<dbReference type="GO" id="GO:0098552">
    <property type="term" value="C:side of membrane"/>
    <property type="evidence" value="ECO:0007669"/>
    <property type="project" value="UniProtKB-KW"/>
</dbReference>
<keyword evidence="3" id="KW-0336">GPI-anchor</keyword>
<dbReference type="GO" id="GO:0042783">
    <property type="term" value="P:symbiont-mediated evasion of host immune response"/>
    <property type="evidence" value="ECO:0007669"/>
    <property type="project" value="InterPro"/>
</dbReference>
<dbReference type="VEuPathDB" id="TriTrypDB:Tb11.v5.0695"/>
<keyword evidence="7" id="KW-0732">Signal</keyword>
<keyword evidence="4" id="KW-0472">Membrane</keyword>
<accession>A0A1V0FYA0</accession>
<dbReference type="VEuPathDB" id="TriTrypDB:Tb427_000332100"/>
<evidence type="ECO:0000256" key="2">
    <source>
        <dbReference type="ARBA" id="ARBA00022475"/>
    </source>
</evidence>
<evidence type="ECO:0000256" key="7">
    <source>
        <dbReference type="SAM" id="SignalP"/>
    </source>
</evidence>
<comment type="subcellular location">
    <subcellularLocation>
        <location evidence="1">Cell membrane</location>
        <topology evidence="1">Lipid-anchor</topology>
        <topology evidence="1">GPI-anchor</topology>
    </subcellularLocation>
</comment>
<protein>
    <submittedName>
        <fullName evidence="9">Variant surface glycoprotein</fullName>
    </submittedName>
</protein>
<evidence type="ECO:0000256" key="1">
    <source>
        <dbReference type="ARBA" id="ARBA00004609"/>
    </source>
</evidence>